<keyword evidence="2 8" id="KW-0813">Transport</keyword>
<evidence type="ECO:0000256" key="8">
    <source>
        <dbReference type="RuleBase" id="RU363032"/>
    </source>
</evidence>
<feature type="transmembrane region" description="Helical" evidence="8">
    <location>
        <begin position="200"/>
        <end position="222"/>
    </location>
</feature>
<comment type="caution">
    <text evidence="10">The sequence shown here is derived from an EMBL/GenBank/DDBJ whole genome shotgun (WGS) entry which is preliminary data.</text>
</comment>
<dbReference type="Gene3D" id="1.10.3720.10">
    <property type="entry name" value="MetI-like"/>
    <property type="match status" value="2"/>
</dbReference>
<feature type="domain" description="ABC transmembrane type-1" evidence="9">
    <location>
        <begin position="357"/>
        <end position="561"/>
    </location>
</feature>
<gene>
    <name evidence="10" type="ORF">Cci01nite_62670</name>
</gene>
<dbReference type="GO" id="GO:0055085">
    <property type="term" value="P:transmembrane transport"/>
    <property type="evidence" value="ECO:0007669"/>
    <property type="project" value="InterPro"/>
</dbReference>
<feature type="transmembrane region" description="Helical" evidence="8">
    <location>
        <begin position="258"/>
        <end position="275"/>
    </location>
</feature>
<dbReference type="PROSITE" id="PS50928">
    <property type="entry name" value="ABC_TM1"/>
    <property type="match status" value="2"/>
</dbReference>
<protein>
    <submittedName>
        <fullName evidence="10">Iron ABC transporter permease</fullName>
    </submittedName>
</protein>
<accession>A0A8J3P214</accession>
<keyword evidence="7 8" id="KW-0472">Membrane</keyword>
<keyword evidence="4" id="KW-0997">Cell inner membrane</keyword>
<dbReference type="Proteomes" id="UP000659904">
    <property type="component" value="Unassembled WGS sequence"/>
</dbReference>
<feature type="transmembrane region" description="Helical" evidence="8">
    <location>
        <begin position="540"/>
        <end position="565"/>
    </location>
</feature>
<keyword evidence="6 8" id="KW-1133">Transmembrane helix</keyword>
<dbReference type="Pfam" id="PF00528">
    <property type="entry name" value="BPD_transp_1"/>
    <property type="match status" value="2"/>
</dbReference>
<evidence type="ECO:0000256" key="4">
    <source>
        <dbReference type="ARBA" id="ARBA00022519"/>
    </source>
</evidence>
<feature type="transmembrane region" description="Helical" evidence="8">
    <location>
        <begin position="76"/>
        <end position="100"/>
    </location>
</feature>
<keyword evidence="11" id="KW-1185">Reference proteome</keyword>
<evidence type="ECO:0000256" key="1">
    <source>
        <dbReference type="ARBA" id="ARBA00004429"/>
    </source>
</evidence>
<organism evidence="10 11">
    <name type="scientific">Catellatospora citrea</name>
    <dbReference type="NCBI Taxonomy" id="53366"/>
    <lineage>
        <taxon>Bacteria</taxon>
        <taxon>Bacillati</taxon>
        <taxon>Actinomycetota</taxon>
        <taxon>Actinomycetes</taxon>
        <taxon>Micromonosporales</taxon>
        <taxon>Micromonosporaceae</taxon>
        <taxon>Catellatospora</taxon>
    </lineage>
</organism>
<dbReference type="RefSeq" id="WP_120319170.1">
    <property type="nucleotide sequence ID" value="NZ_BONH01000036.1"/>
</dbReference>
<feature type="transmembrane region" description="Helical" evidence="8">
    <location>
        <begin position="497"/>
        <end position="520"/>
    </location>
</feature>
<proteinExistence type="inferred from homology"/>
<dbReference type="CDD" id="cd06261">
    <property type="entry name" value="TM_PBP2"/>
    <property type="match status" value="2"/>
</dbReference>
<evidence type="ECO:0000259" key="9">
    <source>
        <dbReference type="PROSITE" id="PS50928"/>
    </source>
</evidence>
<dbReference type="AlphaFoldDB" id="A0A8J3P214"/>
<dbReference type="EMBL" id="BONH01000036">
    <property type="protein sequence ID" value="GIG01174.1"/>
    <property type="molecule type" value="Genomic_DNA"/>
</dbReference>
<feature type="transmembrane region" description="Helical" evidence="8">
    <location>
        <begin position="362"/>
        <end position="383"/>
    </location>
</feature>
<evidence type="ECO:0000256" key="2">
    <source>
        <dbReference type="ARBA" id="ARBA00022448"/>
    </source>
</evidence>
<evidence type="ECO:0000256" key="6">
    <source>
        <dbReference type="ARBA" id="ARBA00022989"/>
    </source>
</evidence>
<feature type="domain" description="ABC transmembrane type-1" evidence="9">
    <location>
        <begin position="77"/>
        <end position="276"/>
    </location>
</feature>
<feature type="transmembrane region" description="Helical" evidence="8">
    <location>
        <begin position="395"/>
        <end position="415"/>
    </location>
</feature>
<dbReference type="GO" id="GO:0005886">
    <property type="term" value="C:plasma membrane"/>
    <property type="evidence" value="ECO:0007669"/>
    <property type="project" value="UniProtKB-SubCell"/>
</dbReference>
<evidence type="ECO:0000313" key="10">
    <source>
        <dbReference type="EMBL" id="GIG01174.1"/>
    </source>
</evidence>
<feature type="transmembrane region" description="Helical" evidence="8">
    <location>
        <begin position="112"/>
        <end position="136"/>
    </location>
</feature>
<keyword evidence="3" id="KW-1003">Cell membrane</keyword>
<dbReference type="PANTHER" id="PTHR43357">
    <property type="entry name" value="INNER MEMBRANE ABC TRANSPORTER PERMEASE PROTEIN YDCV"/>
    <property type="match status" value="1"/>
</dbReference>
<sequence>MTTLTDKPPVAAPAERGRAMPRRRRDLGLAAAVAVCLAFVGIGAVFPLGAVLSAALSPDALPRYTAFLRSPVDLAILGNTLTLGLLVGVCGTAIGFLFAFVQARLAVPGKRFLHVIALIPMVSPPFAVATAAIVLYGRRGAITHGLFGLEYDIYGLDGLVIVLSLSLFPVAYLGLRGMFEALDPAMEEAAMMMGASRGRVLRTILLPLLAPGLVAPFLLLFVEAIADLSNPLTLGGDYTVLASRAYLSIVGEYDTTGAAVYSLILLVPSIALYFLQRRWLGRRVHTTVTGKPSGSVHLVTSWVRWPIFGLAALIALVIVTLYGTVVLGSVTRVFGVDNTLTLDHLREVIVGVGREAMIDTTVLAAVSTPLSGALGMVIAWLAARRLRRSGGWLDLAGTLGVAVPGTVLGIGYVLAYRPERYVGDLTLFPSLVGGGALLGGSMAIVLAYVARNVPTGLRTGSAALTQLDPHLEEAAANLGAGPLRAFTSVTLPLIRPALLTGLCYSFAHAMTSVSAIVLLVTPETKIITSQVLGAASTGRYGVAFAYCTVLTVIVLAGFGAIRLVVGRTATLQRTAEPSRRKTA</sequence>
<feature type="transmembrane region" description="Helical" evidence="8">
    <location>
        <begin position="156"/>
        <end position="179"/>
    </location>
</feature>
<comment type="subcellular location">
    <subcellularLocation>
        <location evidence="1">Cell inner membrane</location>
        <topology evidence="1">Multi-pass membrane protein</topology>
    </subcellularLocation>
    <subcellularLocation>
        <location evidence="8">Cell membrane</location>
        <topology evidence="8">Multi-pass membrane protein</topology>
    </subcellularLocation>
</comment>
<dbReference type="InterPro" id="IPR035906">
    <property type="entry name" value="MetI-like_sf"/>
</dbReference>
<evidence type="ECO:0000256" key="7">
    <source>
        <dbReference type="ARBA" id="ARBA00023136"/>
    </source>
</evidence>
<dbReference type="PANTHER" id="PTHR43357:SF4">
    <property type="entry name" value="INNER MEMBRANE ABC TRANSPORTER PERMEASE PROTEIN YDCV"/>
    <property type="match status" value="1"/>
</dbReference>
<reference evidence="10 11" key="1">
    <citation type="submission" date="2021-01" db="EMBL/GenBank/DDBJ databases">
        <title>Whole genome shotgun sequence of Catellatospora citrea NBRC 14495.</title>
        <authorList>
            <person name="Komaki H."/>
            <person name="Tamura T."/>
        </authorList>
    </citation>
    <scope>NUCLEOTIDE SEQUENCE [LARGE SCALE GENOMIC DNA]</scope>
    <source>
        <strain evidence="10 11">NBRC 14495</strain>
    </source>
</reference>
<evidence type="ECO:0000313" key="11">
    <source>
        <dbReference type="Proteomes" id="UP000659904"/>
    </source>
</evidence>
<dbReference type="SUPFAM" id="SSF161098">
    <property type="entry name" value="MetI-like"/>
    <property type="match status" value="2"/>
</dbReference>
<feature type="transmembrane region" description="Helical" evidence="8">
    <location>
        <begin position="307"/>
        <end position="330"/>
    </location>
</feature>
<keyword evidence="5 8" id="KW-0812">Transmembrane</keyword>
<dbReference type="InterPro" id="IPR000515">
    <property type="entry name" value="MetI-like"/>
</dbReference>
<name>A0A8J3P214_9ACTN</name>
<feature type="transmembrane region" description="Helical" evidence="8">
    <location>
        <begin position="27"/>
        <end position="56"/>
    </location>
</feature>
<evidence type="ECO:0000256" key="3">
    <source>
        <dbReference type="ARBA" id="ARBA00022475"/>
    </source>
</evidence>
<feature type="transmembrane region" description="Helical" evidence="8">
    <location>
        <begin position="427"/>
        <end position="449"/>
    </location>
</feature>
<comment type="similarity">
    <text evidence="8">Belongs to the binding-protein-dependent transport system permease family.</text>
</comment>
<evidence type="ECO:0000256" key="5">
    <source>
        <dbReference type="ARBA" id="ARBA00022692"/>
    </source>
</evidence>